<accession>A0A4Y3NFB1</accession>
<gene>
    <name evidence="6" type="ORF">AAU01_05810</name>
</gene>
<protein>
    <recommendedName>
        <fullName evidence="5">5-formyltetrahydrofolate cyclo-ligase</fullName>
        <ecNumber evidence="5">6.3.3.2</ecNumber>
    </recommendedName>
</protein>
<dbReference type="EMBL" id="BJMD01000003">
    <property type="protein sequence ID" value="GEB17826.1"/>
    <property type="molecule type" value="Genomic_DNA"/>
</dbReference>
<dbReference type="GeneID" id="97301703"/>
<evidence type="ECO:0000256" key="4">
    <source>
        <dbReference type="PIRSR" id="PIRSR006806-1"/>
    </source>
</evidence>
<dbReference type="PANTHER" id="PTHR23407">
    <property type="entry name" value="ATPASE INHIBITOR/5-FORMYLTETRAHYDROFOLATE CYCLO-LIGASE"/>
    <property type="match status" value="1"/>
</dbReference>
<keyword evidence="3 4" id="KW-0067">ATP-binding</keyword>
<keyword evidence="7" id="KW-1185">Reference proteome</keyword>
<dbReference type="PANTHER" id="PTHR23407:SF1">
    <property type="entry name" value="5-FORMYLTETRAHYDROFOLATE CYCLO-LIGASE"/>
    <property type="match status" value="1"/>
</dbReference>
<evidence type="ECO:0000313" key="7">
    <source>
        <dbReference type="Proteomes" id="UP000317715"/>
    </source>
</evidence>
<dbReference type="InterPro" id="IPR002698">
    <property type="entry name" value="FTHF_cligase"/>
</dbReference>
<comment type="cofactor">
    <cofactor evidence="5">
        <name>Mg(2+)</name>
        <dbReference type="ChEBI" id="CHEBI:18420"/>
    </cofactor>
</comment>
<evidence type="ECO:0000313" key="6">
    <source>
        <dbReference type="EMBL" id="GEB17826.1"/>
    </source>
</evidence>
<proteinExistence type="inferred from homology"/>
<reference evidence="6 7" key="1">
    <citation type="submission" date="2019-06" db="EMBL/GenBank/DDBJ databases">
        <title>Whole genome shotgun sequence of Paenarthrobacter aurescens NBRC 12136.</title>
        <authorList>
            <person name="Hosoyama A."/>
            <person name="Uohara A."/>
            <person name="Ohji S."/>
            <person name="Ichikawa N."/>
        </authorList>
    </citation>
    <scope>NUCLEOTIDE SEQUENCE [LARGE SCALE GENOMIC DNA]</scope>
    <source>
        <strain evidence="6 7">NBRC 12136</strain>
    </source>
</reference>
<dbReference type="GO" id="GO:0030272">
    <property type="term" value="F:5-formyltetrahydrofolate cyclo-ligase activity"/>
    <property type="evidence" value="ECO:0007669"/>
    <property type="project" value="UniProtKB-EC"/>
</dbReference>
<dbReference type="AlphaFoldDB" id="A0A4Y3NFB1"/>
<comment type="caution">
    <text evidence="6">The sequence shown here is derived from an EMBL/GenBank/DDBJ whole genome shotgun (WGS) entry which is preliminary data.</text>
</comment>
<name>A0A4Y3NFB1_PAEAU</name>
<dbReference type="Proteomes" id="UP000317715">
    <property type="component" value="Unassembled WGS sequence"/>
</dbReference>
<dbReference type="Gene3D" id="3.40.50.10420">
    <property type="entry name" value="NagB/RpiA/CoA transferase-like"/>
    <property type="match status" value="1"/>
</dbReference>
<dbReference type="OrthoDB" id="3242798at2"/>
<dbReference type="InterPro" id="IPR024185">
    <property type="entry name" value="FTHF_cligase-like_sf"/>
</dbReference>
<dbReference type="GO" id="GO:0009396">
    <property type="term" value="P:folic acid-containing compound biosynthetic process"/>
    <property type="evidence" value="ECO:0007669"/>
    <property type="project" value="TreeGrafter"/>
</dbReference>
<feature type="binding site" evidence="4">
    <location>
        <begin position="137"/>
        <end position="145"/>
    </location>
    <ligand>
        <name>ATP</name>
        <dbReference type="ChEBI" id="CHEBI:30616"/>
    </ligand>
</feature>
<dbReference type="NCBIfam" id="TIGR02727">
    <property type="entry name" value="MTHFS_bact"/>
    <property type="match status" value="1"/>
</dbReference>
<dbReference type="InterPro" id="IPR037171">
    <property type="entry name" value="NagB/RpiA_transferase-like"/>
</dbReference>
<organism evidence="6 7">
    <name type="scientific">Paenarthrobacter aurescens</name>
    <name type="common">Arthrobacter aurescens</name>
    <dbReference type="NCBI Taxonomy" id="43663"/>
    <lineage>
        <taxon>Bacteria</taxon>
        <taxon>Bacillati</taxon>
        <taxon>Actinomycetota</taxon>
        <taxon>Actinomycetes</taxon>
        <taxon>Micrococcales</taxon>
        <taxon>Micrococcaceae</taxon>
        <taxon>Paenarthrobacter</taxon>
    </lineage>
</organism>
<evidence type="ECO:0000256" key="1">
    <source>
        <dbReference type="ARBA" id="ARBA00010638"/>
    </source>
</evidence>
<comment type="similarity">
    <text evidence="1 5">Belongs to the 5-formyltetrahydrofolate cyclo-ligase family.</text>
</comment>
<dbReference type="PIRSF" id="PIRSF006806">
    <property type="entry name" value="FTHF_cligase"/>
    <property type="match status" value="1"/>
</dbReference>
<evidence type="ECO:0000256" key="2">
    <source>
        <dbReference type="ARBA" id="ARBA00022741"/>
    </source>
</evidence>
<keyword evidence="6" id="KW-0436">Ligase</keyword>
<keyword evidence="2 4" id="KW-0547">Nucleotide-binding</keyword>
<dbReference type="RefSeq" id="WP_141281528.1">
    <property type="nucleotide sequence ID" value="NZ_BAAAWK010000001.1"/>
</dbReference>
<evidence type="ECO:0000256" key="5">
    <source>
        <dbReference type="RuleBase" id="RU361279"/>
    </source>
</evidence>
<dbReference type="GO" id="GO:0035999">
    <property type="term" value="P:tetrahydrofolate interconversion"/>
    <property type="evidence" value="ECO:0007669"/>
    <property type="project" value="TreeGrafter"/>
</dbReference>
<feature type="binding site" evidence="4">
    <location>
        <position position="53"/>
    </location>
    <ligand>
        <name>substrate</name>
    </ligand>
</feature>
<keyword evidence="5" id="KW-0460">Magnesium</keyword>
<dbReference type="Pfam" id="PF01812">
    <property type="entry name" value="5-FTHF_cyc-lig"/>
    <property type="match status" value="1"/>
</dbReference>
<dbReference type="GO" id="GO:0046872">
    <property type="term" value="F:metal ion binding"/>
    <property type="evidence" value="ECO:0007669"/>
    <property type="project" value="UniProtKB-KW"/>
</dbReference>
<comment type="catalytic activity">
    <reaction evidence="5">
        <text>(6S)-5-formyl-5,6,7,8-tetrahydrofolate + ATP = (6R)-5,10-methenyltetrahydrofolate + ADP + phosphate</text>
        <dbReference type="Rhea" id="RHEA:10488"/>
        <dbReference type="ChEBI" id="CHEBI:30616"/>
        <dbReference type="ChEBI" id="CHEBI:43474"/>
        <dbReference type="ChEBI" id="CHEBI:57455"/>
        <dbReference type="ChEBI" id="CHEBI:57457"/>
        <dbReference type="ChEBI" id="CHEBI:456216"/>
        <dbReference type="EC" id="6.3.3.2"/>
    </reaction>
</comment>
<dbReference type="EC" id="6.3.3.2" evidence="5"/>
<evidence type="ECO:0000256" key="3">
    <source>
        <dbReference type="ARBA" id="ARBA00022840"/>
    </source>
</evidence>
<sequence>MATKEDIRSSRRLHRRTLTPEHLASAGESLAQHGTAWAASVSPDAGATFAVYLGVAFEPPTIPLITSLHKAGHRVLLPVCEPGRLLSWVYWTPETAFVRSPYAPIDEPEGERLESSVIAGTAGIFMPATAVDRDGNRIGQGGGYYDRLLQGLDASGGRPPTIAVVFDDDLLPSGSIPAEAFDRPVRQALTPSGVVHLHEGPEEN</sequence>
<dbReference type="SUPFAM" id="SSF100950">
    <property type="entry name" value="NagB/RpiA/CoA transferase-like"/>
    <property type="match status" value="1"/>
</dbReference>
<keyword evidence="5" id="KW-0479">Metal-binding</keyword>
<feature type="binding site" evidence="4">
    <location>
        <begin position="4"/>
        <end position="8"/>
    </location>
    <ligand>
        <name>ATP</name>
        <dbReference type="ChEBI" id="CHEBI:30616"/>
    </ligand>
</feature>
<dbReference type="GO" id="GO:0005524">
    <property type="term" value="F:ATP binding"/>
    <property type="evidence" value="ECO:0007669"/>
    <property type="project" value="UniProtKB-KW"/>
</dbReference>
<feature type="binding site" evidence="4">
    <location>
        <position position="58"/>
    </location>
    <ligand>
        <name>substrate</name>
    </ligand>
</feature>